<accession>A0A1M6WJN5</accession>
<dbReference type="Pfam" id="PF02518">
    <property type="entry name" value="HATPase_c"/>
    <property type="match status" value="1"/>
</dbReference>
<sequence>MFTLSEMLFENHFSHYAPAARLPMNRVLEQYQAVSKIQEIHSVLDALPNVIMILNQQRQLVYCNQALFDLLNIDSPRLILGGRPGEILTCVHACENEAGCGTSEACSTCGAVLALLTGLGGQKNSQECRITVRQGDELVALDLLISATPFELEEQNFVIVQVNNISDEKRRQVLEKIFFHDIINTAGSLRGIVELLGYIKDPHKKQELMQDLEEVSDSLIEEILGQRDLVSAENNELVVQRATVETKELLSKVVDQFAKHPVAQGIALRLSEDAEVCYFQCDPVLLKRIVGNMIKNALEASRPGDIVKVGAARKDQQVEIWVSNSQVMSKQVQLQVFKRSFSTKGKGRGLGTYSMKLLTERYLKGSISFQVSETAGTTFRASFPLEMKE</sequence>
<dbReference type="GO" id="GO:0004673">
    <property type="term" value="F:protein histidine kinase activity"/>
    <property type="evidence" value="ECO:0007669"/>
    <property type="project" value="UniProtKB-EC"/>
</dbReference>
<dbReference type="CDD" id="cd00075">
    <property type="entry name" value="HATPase"/>
    <property type="match status" value="1"/>
</dbReference>
<protein>
    <recommendedName>
        <fullName evidence="3">histidine kinase</fullName>
        <ecNumber evidence="3">2.7.13.3</ecNumber>
    </recommendedName>
</protein>
<dbReference type="GO" id="GO:0007234">
    <property type="term" value="P:osmosensory signaling via phosphorelay pathway"/>
    <property type="evidence" value="ECO:0007669"/>
    <property type="project" value="TreeGrafter"/>
</dbReference>
<dbReference type="InterPro" id="IPR036890">
    <property type="entry name" value="HATPase_C_sf"/>
</dbReference>
<dbReference type="SUPFAM" id="SSF55874">
    <property type="entry name" value="ATPase domain of HSP90 chaperone/DNA topoisomerase II/histidine kinase"/>
    <property type="match status" value="1"/>
</dbReference>
<dbReference type="EC" id="2.7.13.3" evidence="3"/>
<dbReference type="InterPro" id="IPR005467">
    <property type="entry name" value="His_kinase_dom"/>
</dbReference>
<evidence type="ECO:0000256" key="5">
    <source>
        <dbReference type="ARBA" id="ARBA00022777"/>
    </source>
</evidence>
<reference evidence="9" key="1">
    <citation type="submission" date="2016-11" db="EMBL/GenBank/DDBJ databases">
        <authorList>
            <person name="Varghese N."/>
            <person name="Submissions S."/>
        </authorList>
    </citation>
    <scope>NUCLEOTIDE SEQUENCE [LARGE SCALE GENOMIC DNA]</scope>
    <source>
        <strain evidence="9">DSM 10349</strain>
    </source>
</reference>
<evidence type="ECO:0000256" key="6">
    <source>
        <dbReference type="ARBA" id="ARBA00023012"/>
    </source>
</evidence>
<dbReference type="GO" id="GO:0030295">
    <property type="term" value="F:protein kinase activator activity"/>
    <property type="evidence" value="ECO:0007669"/>
    <property type="project" value="TreeGrafter"/>
</dbReference>
<name>A0A1M6WJN5_9FIRM</name>
<comment type="catalytic activity">
    <reaction evidence="1">
        <text>ATP + protein L-histidine = ADP + protein N-phospho-L-histidine.</text>
        <dbReference type="EC" id="2.7.13.3"/>
    </reaction>
</comment>
<keyword evidence="6" id="KW-0902">Two-component regulatory system</keyword>
<evidence type="ECO:0000313" key="8">
    <source>
        <dbReference type="EMBL" id="SHK93937.1"/>
    </source>
</evidence>
<proteinExistence type="predicted"/>
<evidence type="ECO:0000256" key="3">
    <source>
        <dbReference type="ARBA" id="ARBA00012438"/>
    </source>
</evidence>
<dbReference type="Proteomes" id="UP000183997">
    <property type="component" value="Unassembled WGS sequence"/>
</dbReference>
<dbReference type="STRING" id="1121421.SAMN02745123_03660"/>
<dbReference type="InterPro" id="IPR050351">
    <property type="entry name" value="BphY/WalK/GraS-like"/>
</dbReference>
<evidence type="ECO:0000256" key="4">
    <source>
        <dbReference type="ARBA" id="ARBA00022679"/>
    </source>
</evidence>
<dbReference type="EMBL" id="FRAR01000031">
    <property type="protein sequence ID" value="SHK93937.1"/>
    <property type="molecule type" value="Genomic_DNA"/>
</dbReference>
<dbReference type="Pfam" id="PF13188">
    <property type="entry name" value="PAS_8"/>
    <property type="match status" value="1"/>
</dbReference>
<dbReference type="InterPro" id="IPR000014">
    <property type="entry name" value="PAS"/>
</dbReference>
<evidence type="ECO:0000313" key="9">
    <source>
        <dbReference type="Proteomes" id="UP000183997"/>
    </source>
</evidence>
<evidence type="ECO:0000259" key="7">
    <source>
        <dbReference type="PROSITE" id="PS50109"/>
    </source>
</evidence>
<comment type="subcellular location">
    <subcellularLocation>
        <location evidence="2">Membrane</location>
    </subcellularLocation>
</comment>
<dbReference type="GO" id="GO:0000156">
    <property type="term" value="F:phosphorelay response regulator activity"/>
    <property type="evidence" value="ECO:0007669"/>
    <property type="project" value="TreeGrafter"/>
</dbReference>
<evidence type="ECO:0000256" key="1">
    <source>
        <dbReference type="ARBA" id="ARBA00000085"/>
    </source>
</evidence>
<gene>
    <name evidence="8" type="ORF">SAMN02745123_03660</name>
</gene>
<dbReference type="Gene3D" id="3.30.450.20">
    <property type="entry name" value="PAS domain"/>
    <property type="match status" value="1"/>
</dbReference>
<feature type="domain" description="Histidine kinase" evidence="7">
    <location>
        <begin position="177"/>
        <end position="387"/>
    </location>
</feature>
<keyword evidence="9" id="KW-1185">Reference proteome</keyword>
<dbReference type="PANTHER" id="PTHR42878:SF14">
    <property type="entry name" value="OSMOLARITY TWO-COMPONENT SYSTEM PROTEIN SSK1"/>
    <property type="match status" value="1"/>
</dbReference>
<dbReference type="AlphaFoldDB" id="A0A1M6WJN5"/>
<dbReference type="PROSITE" id="PS50109">
    <property type="entry name" value="HIS_KIN"/>
    <property type="match status" value="1"/>
</dbReference>
<dbReference type="PANTHER" id="PTHR42878">
    <property type="entry name" value="TWO-COMPONENT HISTIDINE KINASE"/>
    <property type="match status" value="1"/>
</dbReference>
<keyword evidence="4" id="KW-0808">Transferase</keyword>
<dbReference type="Gene3D" id="3.30.565.10">
    <property type="entry name" value="Histidine kinase-like ATPase, C-terminal domain"/>
    <property type="match status" value="1"/>
</dbReference>
<dbReference type="SMART" id="SM00387">
    <property type="entry name" value="HATPase_c"/>
    <property type="match status" value="1"/>
</dbReference>
<evidence type="ECO:0000256" key="2">
    <source>
        <dbReference type="ARBA" id="ARBA00004370"/>
    </source>
</evidence>
<keyword evidence="5 8" id="KW-0418">Kinase</keyword>
<organism evidence="8 9">
    <name type="scientific">Desulforamulus aeronauticus DSM 10349</name>
    <dbReference type="NCBI Taxonomy" id="1121421"/>
    <lineage>
        <taxon>Bacteria</taxon>
        <taxon>Bacillati</taxon>
        <taxon>Bacillota</taxon>
        <taxon>Clostridia</taxon>
        <taxon>Eubacteriales</taxon>
        <taxon>Peptococcaceae</taxon>
        <taxon>Desulforamulus</taxon>
    </lineage>
</organism>
<dbReference type="InterPro" id="IPR003594">
    <property type="entry name" value="HATPase_dom"/>
</dbReference>